<name>A0A8J7FCA2_9CYAN</name>
<feature type="domain" description="HTH araC/xylS-type" evidence="4">
    <location>
        <begin position="229"/>
        <end position="326"/>
    </location>
</feature>
<dbReference type="GO" id="GO:0003700">
    <property type="term" value="F:DNA-binding transcription factor activity"/>
    <property type="evidence" value="ECO:0007669"/>
    <property type="project" value="InterPro"/>
</dbReference>
<protein>
    <submittedName>
        <fullName evidence="5">Helix-turn-helix transcriptional regulator</fullName>
    </submittedName>
</protein>
<comment type="caution">
    <text evidence="5">The sequence shown here is derived from an EMBL/GenBank/DDBJ whole genome shotgun (WGS) entry which is preliminary data.</text>
</comment>
<gene>
    <name evidence="5" type="ORF">IQ247_13180</name>
</gene>
<sequence length="329" mass="37786">MTLVLQEPPDCRHLSIPLNNSYFQPKTYEFQLHDPKGISHGKRHWFHLRPGISLLVEDYKLQENLVIETSPTQSYTSLELGFSIFGHGCGININSGQNFISLDLDTDADESNTKEWQAQERILKLDIHIEYSLFESLVLSPNDKLPDNFQNIIDKTNIDTNYFQVGRTTPQMQTILQQILNCPYQGLTRQLYLEAKVLELMALRLEDLQDSKPLNSTTNLKSEQIDSIYQARDIIISNFSNPPSLLALARQVNLNDCTLKKGFQQIFSTTVFGYLHDYRMERAKELLLEKNTINQVARTVGYSSYSAFMTAFRKKFGVNPSVYSRKNSV</sequence>
<dbReference type="PANTHER" id="PTHR47893:SF1">
    <property type="entry name" value="REGULATORY PROTEIN PCHR"/>
    <property type="match status" value="1"/>
</dbReference>
<evidence type="ECO:0000259" key="4">
    <source>
        <dbReference type="PROSITE" id="PS01124"/>
    </source>
</evidence>
<dbReference type="EMBL" id="JADEWL010000037">
    <property type="protein sequence ID" value="MBE9213608.1"/>
    <property type="molecule type" value="Genomic_DNA"/>
</dbReference>
<organism evidence="5 6">
    <name type="scientific">Plectonema cf. radiosum LEGE 06105</name>
    <dbReference type="NCBI Taxonomy" id="945769"/>
    <lineage>
        <taxon>Bacteria</taxon>
        <taxon>Bacillati</taxon>
        <taxon>Cyanobacteriota</taxon>
        <taxon>Cyanophyceae</taxon>
        <taxon>Oscillatoriophycideae</taxon>
        <taxon>Oscillatoriales</taxon>
        <taxon>Microcoleaceae</taxon>
        <taxon>Plectonema</taxon>
    </lineage>
</organism>
<keyword evidence="1" id="KW-0805">Transcription regulation</keyword>
<evidence type="ECO:0000256" key="3">
    <source>
        <dbReference type="ARBA" id="ARBA00023163"/>
    </source>
</evidence>
<dbReference type="SMART" id="SM00342">
    <property type="entry name" value="HTH_ARAC"/>
    <property type="match status" value="1"/>
</dbReference>
<dbReference type="InterPro" id="IPR009057">
    <property type="entry name" value="Homeodomain-like_sf"/>
</dbReference>
<dbReference type="SUPFAM" id="SSF46689">
    <property type="entry name" value="Homeodomain-like"/>
    <property type="match status" value="1"/>
</dbReference>
<dbReference type="InterPro" id="IPR020449">
    <property type="entry name" value="Tscrpt_reg_AraC-type_HTH"/>
</dbReference>
<keyword evidence="6" id="KW-1185">Reference proteome</keyword>
<dbReference type="Pfam" id="PF12833">
    <property type="entry name" value="HTH_18"/>
    <property type="match status" value="1"/>
</dbReference>
<evidence type="ECO:0000256" key="1">
    <source>
        <dbReference type="ARBA" id="ARBA00023015"/>
    </source>
</evidence>
<keyword evidence="3" id="KW-0804">Transcription</keyword>
<dbReference type="InterPro" id="IPR018062">
    <property type="entry name" value="HTH_AraC-typ_CS"/>
</dbReference>
<dbReference type="Proteomes" id="UP000620559">
    <property type="component" value="Unassembled WGS sequence"/>
</dbReference>
<dbReference type="PROSITE" id="PS01124">
    <property type="entry name" value="HTH_ARAC_FAMILY_2"/>
    <property type="match status" value="1"/>
</dbReference>
<reference evidence="5" key="1">
    <citation type="submission" date="2020-10" db="EMBL/GenBank/DDBJ databases">
        <authorList>
            <person name="Castelo-Branco R."/>
            <person name="Eusebio N."/>
            <person name="Adriana R."/>
            <person name="Vieira A."/>
            <person name="Brugerolle De Fraissinette N."/>
            <person name="Rezende De Castro R."/>
            <person name="Schneider M.P."/>
            <person name="Vasconcelos V."/>
            <person name="Leao P.N."/>
        </authorList>
    </citation>
    <scope>NUCLEOTIDE SEQUENCE</scope>
    <source>
        <strain evidence="5">LEGE 06105</strain>
    </source>
</reference>
<proteinExistence type="predicted"/>
<evidence type="ECO:0000313" key="6">
    <source>
        <dbReference type="Proteomes" id="UP000620559"/>
    </source>
</evidence>
<dbReference type="Gene3D" id="1.10.10.60">
    <property type="entry name" value="Homeodomain-like"/>
    <property type="match status" value="2"/>
</dbReference>
<dbReference type="RefSeq" id="WP_193920681.1">
    <property type="nucleotide sequence ID" value="NZ_JADEWL010000037.1"/>
</dbReference>
<keyword evidence="2" id="KW-0238">DNA-binding</keyword>
<dbReference type="GO" id="GO:0043565">
    <property type="term" value="F:sequence-specific DNA binding"/>
    <property type="evidence" value="ECO:0007669"/>
    <property type="project" value="InterPro"/>
</dbReference>
<accession>A0A8J7FCA2</accession>
<dbReference type="PRINTS" id="PR00032">
    <property type="entry name" value="HTHARAC"/>
</dbReference>
<evidence type="ECO:0000256" key="2">
    <source>
        <dbReference type="ARBA" id="ARBA00023125"/>
    </source>
</evidence>
<dbReference type="PROSITE" id="PS00041">
    <property type="entry name" value="HTH_ARAC_FAMILY_1"/>
    <property type="match status" value="1"/>
</dbReference>
<evidence type="ECO:0000313" key="5">
    <source>
        <dbReference type="EMBL" id="MBE9213608.1"/>
    </source>
</evidence>
<dbReference type="InterPro" id="IPR053142">
    <property type="entry name" value="PchR_regulatory_protein"/>
</dbReference>
<dbReference type="PANTHER" id="PTHR47893">
    <property type="entry name" value="REGULATORY PROTEIN PCHR"/>
    <property type="match status" value="1"/>
</dbReference>
<dbReference type="InterPro" id="IPR018060">
    <property type="entry name" value="HTH_AraC"/>
</dbReference>
<dbReference type="AlphaFoldDB" id="A0A8J7FCA2"/>